<name>A0A7J6B6C9_AMEME</name>
<evidence type="ECO:0000313" key="1">
    <source>
        <dbReference type="EMBL" id="KAF4089288.1"/>
    </source>
</evidence>
<reference evidence="1 2" key="1">
    <citation type="submission" date="2020-02" db="EMBL/GenBank/DDBJ databases">
        <title>A chromosome-scale genome assembly of the black bullhead catfish (Ameiurus melas).</title>
        <authorList>
            <person name="Wen M."/>
            <person name="Zham M."/>
            <person name="Cabau C."/>
            <person name="Klopp C."/>
            <person name="Donnadieu C."/>
            <person name="Roques C."/>
            <person name="Bouchez O."/>
            <person name="Lampietro C."/>
            <person name="Jouanno E."/>
            <person name="Herpin A."/>
            <person name="Louis A."/>
            <person name="Berthelot C."/>
            <person name="Parey E."/>
            <person name="Roest-Crollius H."/>
            <person name="Braasch I."/>
            <person name="Postlethwait J."/>
            <person name="Robinson-Rechavi M."/>
            <person name="Echchiki A."/>
            <person name="Begum T."/>
            <person name="Montfort J."/>
            <person name="Schartl M."/>
            <person name="Bobe J."/>
            <person name="Guiguen Y."/>
        </authorList>
    </citation>
    <scope>NUCLEOTIDE SEQUENCE [LARGE SCALE GENOMIC DNA]</scope>
    <source>
        <strain evidence="1">M_S1</strain>
        <tissue evidence="1">Blood</tissue>
    </source>
</reference>
<accession>A0A7J6B6C9</accession>
<sequence>MEASGGHLIGRRLDYWLPFQYVQFLQRIAAELPLVTVRLGSYPLEFLCSCQVYFCSQVYPKPTKSQWIGFLLFRFCRDWAEELVCLNKGPGVNLVTSELQPETYREVSAAEEAVLLSCPAKEAVPLSCPAEEAVLLSPAEDVPLRMLPSIPVPLRKTPQGSVPLGVVLRQSAAWQKPPCFRCIMRQITQGPTVGVGFCHNLAGRWRCGDNVHKWLQSVHVLEPQEHSKTQIKLKYQITCADFKTSNPQDVMACLCD</sequence>
<dbReference type="AlphaFoldDB" id="A0A7J6B6C9"/>
<organism evidence="1 2">
    <name type="scientific">Ameiurus melas</name>
    <name type="common">Black bullhead</name>
    <name type="synonym">Silurus melas</name>
    <dbReference type="NCBI Taxonomy" id="219545"/>
    <lineage>
        <taxon>Eukaryota</taxon>
        <taxon>Metazoa</taxon>
        <taxon>Chordata</taxon>
        <taxon>Craniata</taxon>
        <taxon>Vertebrata</taxon>
        <taxon>Euteleostomi</taxon>
        <taxon>Actinopterygii</taxon>
        <taxon>Neopterygii</taxon>
        <taxon>Teleostei</taxon>
        <taxon>Ostariophysi</taxon>
        <taxon>Siluriformes</taxon>
        <taxon>Ictaluridae</taxon>
        <taxon>Ameiurus</taxon>
    </lineage>
</organism>
<protein>
    <submittedName>
        <fullName evidence="1">Uncharacterized protein</fullName>
    </submittedName>
</protein>
<dbReference type="EMBL" id="JAAGNN010000005">
    <property type="protein sequence ID" value="KAF4089288.1"/>
    <property type="molecule type" value="Genomic_DNA"/>
</dbReference>
<comment type="caution">
    <text evidence="1">The sequence shown here is derived from an EMBL/GenBank/DDBJ whole genome shotgun (WGS) entry which is preliminary data.</text>
</comment>
<dbReference type="Proteomes" id="UP000593565">
    <property type="component" value="Unassembled WGS sequence"/>
</dbReference>
<proteinExistence type="predicted"/>
<evidence type="ECO:0000313" key="2">
    <source>
        <dbReference type="Proteomes" id="UP000593565"/>
    </source>
</evidence>
<keyword evidence="2" id="KW-1185">Reference proteome</keyword>
<gene>
    <name evidence="1" type="ORF">AMELA_G00064390</name>
</gene>